<accession>A0ABQ6JGV1</accession>
<proteinExistence type="predicted"/>
<gene>
    <name evidence="1" type="ORF">GCM10025868_26780</name>
</gene>
<evidence type="ECO:0000313" key="2">
    <source>
        <dbReference type="Proteomes" id="UP001157017"/>
    </source>
</evidence>
<reference evidence="2" key="1">
    <citation type="journal article" date="2019" name="Int. J. Syst. Evol. Microbiol.">
        <title>The Global Catalogue of Microorganisms (GCM) 10K type strain sequencing project: providing services to taxonomists for standard genome sequencing and annotation.</title>
        <authorList>
            <consortium name="The Broad Institute Genomics Platform"/>
            <consortium name="The Broad Institute Genome Sequencing Center for Infectious Disease"/>
            <person name="Wu L."/>
            <person name="Ma J."/>
        </authorList>
    </citation>
    <scope>NUCLEOTIDE SEQUENCE [LARGE SCALE GENOMIC DNA]</scope>
    <source>
        <strain evidence="2">NBRC 108730</strain>
    </source>
</reference>
<name>A0ABQ6JGV1_9ACTN</name>
<comment type="caution">
    <text evidence="1">The sequence shown here is derived from an EMBL/GenBank/DDBJ whole genome shotgun (WGS) entry which is preliminary data.</text>
</comment>
<sequence length="121" mass="13838">MLVRFFGFQTYLPDYKGNLKKFLDDTCHKLNARWPEDREALEKTARSANSSIALTEKVFGEFAFRRYDRGHWETRFNRAIFDVMTFYFVDASVAKEPKQQCSQASGCGGGLSGVVHPGSHF</sequence>
<organism evidence="1 2">
    <name type="scientific">Angustibacter aerolatus</name>
    <dbReference type="NCBI Taxonomy" id="1162965"/>
    <lineage>
        <taxon>Bacteria</taxon>
        <taxon>Bacillati</taxon>
        <taxon>Actinomycetota</taxon>
        <taxon>Actinomycetes</taxon>
        <taxon>Kineosporiales</taxon>
        <taxon>Kineosporiaceae</taxon>
    </lineage>
</organism>
<protein>
    <submittedName>
        <fullName evidence="1">Uncharacterized protein</fullName>
    </submittedName>
</protein>
<keyword evidence="2" id="KW-1185">Reference proteome</keyword>
<evidence type="ECO:0000313" key="1">
    <source>
        <dbReference type="EMBL" id="GMA87428.1"/>
    </source>
</evidence>
<dbReference type="Proteomes" id="UP001157017">
    <property type="component" value="Unassembled WGS sequence"/>
</dbReference>
<dbReference type="EMBL" id="BSUZ01000001">
    <property type="protein sequence ID" value="GMA87428.1"/>
    <property type="molecule type" value="Genomic_DNA"/>
</dbReference>